<evidence type="ECO:0000256" key="2">
    <source>
        <dbReference type="ARBA" id="ARBA00007301"/>
    </source>
</evidence>
<dbReference type="InterPro" id="IPR019740">
    <property type="entry name" value="Pyridox_Oxase_CS"/>
</dbReference>
<evidence type="ECO:0000259" key="7">
    <source>
        <dbReference type="Pfam" id="PF10590"/>
    </source>
</evidence>
<dbReference type="PROSITE" id="PS01064">
    <property type="entry name" value="PYRIDOX_OXIDASE"/>
    <property type="match status" value="1"/>
</dbReference>
<organism evidence="8 9">
    <name type="scientific">Myceligenerans crystallogenes</name>
    <dbReference type="NCBI Taxonomy" id="316335"/>
    <lineage>
        <taxon>Bacteria</taxon>
        <taxon>Bacillati</taxon>
        <taxon>Actinomycetota</taxon>
        <taxon>Actinomycetes</taxon>
        <taxon>Micrococcales</taxon>
        <taxon>Promicromonosporaceae</taxon>
        <taxon>Myceligenerans</taxon>
    </lineage>
</organism>
<dbReference type="SUPFAM" id="SSF50475">
    <property type="entry name" value="FMN-binding split barrel"/>
    <property type="match status" value="1"/>
</dbReference>
<dbReference type="PANTHER" id="PTHR10851:SF0">
    <property type="entry name" value="PYRIDOXINE-5'-PHOSPHATE OXIDASE"/>
    <property type="match status" value="1"/>
</dbReference>
<evidence type="ECO:0000256" key="4">
    <source>
        <dbReference type="ARBA" id="ARBA00022643"/>
    </source>
</evidence>
<evidence type="ECO:0000313" key="9">
    <source>
        <dbReference type="Proteomes" id="UP001501094"/>
    </source>
</evidence>
<proteinExistence type="inferred from homology"/>
<dbReference type="NCBIfam" id="NF038138">
    <property type="entry name" value="phena_PhzG"/>
    <property type="match status" value="1"/>
</dbReference>
<dbReference type="Pfam" id="PF10590">
    <property type="entry name" value="PNP_phzG_C"/>
    <property type="match status" value="1"/>
</dbReference>
<name>A0ABN2N7D9_9MICO</name>
<feature type="domain" description="Pyridoxamine 5'-phosphate oxidase N-terminal" evidence="6">
    <location>
        <begin position="43"/>
        <end position="163"/>
    </location>
</feature>
<dbReference type="EMBL" id="BAAANL010000002">
    <property type="protein sequence ID" value="GAA1855478.1"/>
    <property type="molecule type" value="Genomic_DNA"/>
</dbReference>
<feature type="domain" description="Pyridoxine 5'-phosphate oxidase dimerisation C-terminal" evidence="7">
    <location>
        <begin position="172"/>
        <end position="211"/>
    </location>
</feature>
<accession>A0ABN2N7D9</accession>
<keyword evidence="4" id="KW-0288">FMN</keyword>
<keyword evidence="5" id="KW-0560">Oxidoreductase</keyword>
<evidence type="ECO:0000256" key="3">
    <source>
        <dbReference type="ARBA" id="ARBA00022630"/>
    </source>
</evidence>
<sequence>MARGMSETLTGSIEVDFPEFLDPPQDPMALLAARVERATALGVREPRALTLATVPASGQPSARIVAIIGLTAQGLLFASHETSRKGREIAENPRVAGLLYWRETSEQIAIAGEAVLLDEATADERWAARPPATHAMSAATRQSQPLDDVEDLRRTAQELAGQAPLPRPAPYRVYEIRPTEIEFWADGQERLHERLVYRREPGRWTTVRLQP</sequence>
<dbReference type="Gene3D" id="2.30.110.10">
    <property type="entry name" value="Electron Transport, Fmn-binding Protein, Chain A"/>
    <property type="match status" value="1"/>
</dbReference>
<evidence type="ECO:0000259" key="6">
    <source>
        <dbReference type="Pfam" id="PF01243"/>
    </source>
</evidence>
<dbReference type="InterPro" id="IPR019576">
    <property type="entry name" value="Pyridoxamine_oxidase_dimer_C"/>
</dbReference>
<reference evidence="8 9" key="1">
    <citation type="journal article" date="2019" name="Int. J. Syst. Evol. Microbiol.">
        <title>The Global Catalogue of Microorganisms (GCM) 10K type strain sequencing project: providing services to taxonomists for standard genome sequencing and annotation.</title>
        <authorList>
            <consortium name="The Broad Institute Genomics Platform"/>
            <consortium name="The Broad Institute Genome Sequencing Center for Infectious Disease"/>
            <person name="Wu L."/>
            <person name="Ma J."/>
        </authorList>
    </citation>
    <scope>NUCLEOTIDE SEQUENCE [LARGE SCALE GENOMIC DNA]</scope>
    <source>
        <strain evidence="8 9">JCM 14326</strain>
    </source>
</reference>
<dbReference type="InterPro" id="IPR011576">
    <property type="entry name" value="Pyridox_Oxase_N"/>
</dbReference>
<evidence type="ECO:0000313" key="8">
    <source>
        <dbReference type="EMBL" id="GAA1855478.1"/>
    </source>
</evidence>
<dbReference type="InterPro" id="IPR012349">
    <property type="entry name" value="Split_barrel_FMN-bd"/>
</dbReference>
<protein>
    <submittedName>
        <fullName evidence="8">Phenazine biosynthesis FMN-dependent oxidase PhzG</fullName>
    </submittedName>
</protein>
<dbReference type="Proteomes" id="UP001501094">
    <property type="component" value="Unassembled WGS sequence"/>
</dbReference>
<comment type="cofactor">
    <cofactor evidence="1">
        <name>FMN</name>
        <dbReference type="ChEBI" id="CHEBI:58210"/>
    </cofactor>
</comment>
<dbReference type="PANTHER" id="PTHR10851">
    <property type="entry name" value="PYRIDOXINE-5-PHOSPHATE OXIDASE"/>
    <property type="match status" value="1"/>
</dbReference>
<evidence type="ECO:0000256" key="5">
    <source>
        <dbReference type="ARBA" id="ARBA00023002"/>
    </source>
</evidence>
<dbReference type="Pfam" id="PF01243">
    <property type="entry name" value="PNPOx_N"/>
    <property type="match status" value="1"/>
</dbReference>
<gene>
    <name evidence="8" type="primary">phzG</name>
    <name evidence="8" type="ORF">GCM10009751_10430</name>
</gene>
<dbReference type="PIRSF" id="PIRSF000190">
    <property type="entry name" value="Pyd_amn-ph_oxd"/>
    <property type="match status" value="1"/>
</dbReference>
<keyword evidence="3" id="KW-0285">Flavoprotein</keyword>
<comment type="similarity">
    <text evidence="2">Belongs to the pyridoxamine 5'-phosphate oxidase family.</text>
</comment>
<comment type="caution">
    <text evidence="8">The sequence shown here is derived from an EMBL/GenBank/DDBJ whole genome shotgun (WGS) entry which is preliminary data.</text>
</comment>
<dbReference type="RefSeq" id="WP_344100273.1">
    <property type="nucleotide sequence ID" value="NZ_BAAANL010000002.1"/>
</dbReference>
<keyword evidence="9" id="KW-1185">Reference proteome</keyword>
<dbReference type="InterPro" id="IPR053451">
    <property type="entry name" value="Phenazine_biosynth_oxidase"/>
</dbReference>
<dbReference type="NCBIfam" id="NF004231">
    <property type="entry name" value="PRK05679.1"/>
    <property type="match status" value="1"/>
</dbReference>
<evidence type="ECO:0000256" key="1">
    <source>
        <dbReference type="ARBA" id="ARBA00001917"/>
    </source>
</evidence>
<dbReference type="InterPro" id="IPR000659">
    <property type="entry name" value="Pyridox_Oxase"/>
</dbReference>